<evidence type="ECO:0000256" key="2">
    <source>
        <dbReference type="SAM" id="SignalP"/>
    </source>
</evidence>
<dbReference type="InterPro" id="IPR054816">
    <property type="entry name" value="Lipoprotein_mollicutes-type_CS"/>
</dbReference>
<evidence type="ECO:0000256" key="1">
    <source>
        <dbReference type="SAM" id="MobiDB-lite"/>
    </source>
</evidence>
<gene>
    <name evidence="3" type="ORF">MF5292_00119</name>
    <name evidence="5" type="ORF">MF5293_00117</name>
    <name evidence="4" type="ORF">MF5294_00117</name>
</gene>
<evidence type="ECO:0008006" key="6">
    <source>
        <dbReference type="Google" id="ProtNLM"/>
    </source>
</evidence>
<dbReference type="PROSITE" id="PS51257">
    <property type="entry name" value="PROKAR_LIPOPROTEIN"/>
    <property type="match status" value="1"/>
</dbReference>
<feature type="signal peptide" evidence="2">
    <location>
        <begin position="1"/>
        <end position="23"/>
    </location>
</feature>
<dbReference type="EMBL" id="LR738858">
    <property type="protein sequence ID" value="VZK64971.1"/>
    <property type="molecule type" value="Genomic_DNA"/>
</dbReference>
<feature type="compositionally biased region" description="Low complexity" evidence="1">
    <location>
        <begin position="27"/>
        <end position="44"/>
    </location>
</feature>
<organism evidence="3">
    <name type="scientific">Mycoplasma feriruminatoris</name>
    <dbReference type="NCBI Taxonomy" id="1179777"/>
    <lineage>
        <taxon>Bacteria</taxon>
        <taxon>Bacillati</taxon>
        <taxon>Mycoplasmatota</taxon>
        <taxon>Mollicutes</taxon>
        <taxon>Mycoplasmataceae</taxon>
        <taxon>Mycoplasma</taxon>
    </lineage>
</organism>
<evidence type="ECO:0000313" key="3">
    <source>
        <dbReference type="EMBL" id="VZK64971.1"/>
    </source>
</evidence>
<name>A0A654I9X8_9MOLU</name>
<dbReference type="EMBL" id="LR739233">
    <property type="protein sequence ID" value="VZR75114.1"/>
    <property type="molecule type" value="Genomic_DNA"/>
</dbReference>
<dbReference type="EMBL" id="LR739234">
    <property type="protein sequence ID" value="VZR97030.1"/>
    <property type="molecule type" value="Genomic_DNA"/>
</dbReference>
<dbReference type="NCBIfam" id="NF045726">
    <property type="entry name" value="XXplasma_LP"/>
    <property type="match status" value="1"/>
</dbReference>
<dbReference type="AlphaFoldDB" id="A0A654I9X8"/>
<protein>
    <recommendedName>
        <fullName evidence="6">Variable prolipoprotein</fullName>
    </recommendedName>
</protein>
<accession>A0A654I9X8</accession>
<evidence type="ECO:0000313" key="5">
    <source>
        <dbReference type="EMBL" id="VZR97030.1"/>
    </source>
</evidence>
<reference evidence="3" key="1">
    <citation type="submission" date="2019-11" db="EMBL/GenBank/DDBJ databases">
        <authorList>
            <person name="Falquet L."/>
            <person name="Falquet L."/>
        </authorList>
    </citation>
    <scope>NUCLEOTIDE SEQUENCE</scope>
    <source>
        <strain evidence="5">G1650</strain>
        <strain evidence="4">G1705</strain>
        <strain evidence="3">G5813/1+2</strain>
    </source>
</reference>
<dbReference type="NCBIfam" id="NF038029">
    <property type="entry name" value="LP_plasma"/>
    <property type="match status" value="1"/>
</dbReference>
<evidence type="ECO:0000313" key="4">
    <source>
        <dbReference type="EMBL" id="VZR75114.1"/>
    </source>
</evidence>
<proteinExistence type="predicted"/>
<keyword evidence="2" id="KW-0732">Signal</keyword>
<feature type="region of interest" description="Disordered" evidence="1">
    <location>
        <begin position="27"/>
        <end position="64"/>
    </location>
</feature>
<sequence>MKKLLTVLGSLMISASGASLVVACNKPTTNTTQPTNNTNTPTTPSGSMNNNEGQPKPTPRPYSKSEWDNIFKYSITGWDIESHTEKQPKQPETKLPKFPKQNLEVGTYSKKEVLDNSSFHKTIKTKVAELLKIDAKTLTVVDVYYDEQSGEANVKSTLYSDVLKVKFVVKTQPNKPILVGSYTRSQILDHTSFYKSIKTNLAKEFKISEMDIKIIGIYYDGKTGGGVAKSPRTNLIKFEFKVLAENKTTVVKDLNVGEYTKNEILDNSNFYKKVKKILAKKLNIDESKITISDVTYEDKSGEGTIRSTQLDKELKFTFTLK</sequence>
<feature type="chain" id="PRO_5036158929" description="Variable prolipoprotein" evidence="2">
    <location>
        <begin position="24"/>
        <end position="321"/>
    </location>
</feature>